<protein>
    <submittedName>
        <fullName evidence="5">COP9 signalosome complex subunit 7a</fullName>
    </submittedName>
</protein>
<keyword evidence="2" id="KW-0736">Signalosome</keyword>
<evidence type="ECO:0000256" key="2">
    <source>
        <dbReference type="ARBA" id="ARBA00022790"/>
    </source>
</evidence>
<dbReference type="PANTHER" id="PTHR15350">
    <property type="entry name" value="COP9 SIGNALOSOME COMPLEX SUBUNIT 7/DENDRITIC CELL PROTEIN GA17"/>
    <property type="match status" value="1"/>
</dbReference>
<evidence type="ECO:0000313" key="5">
    <source>
        <dbReference type="EMBL" id="KAJ3088828.1"/>
    </source>
</evidence>
<dbReference type="GO" id="GO:0008180">
    <property type="term" value="C:COP9 signalosome"/>
    <property type="evidence" value="ECO:0007669"/>
    <property type="project" value="UniProtKB-KW"/>
</dbReference>
<sequence>MEAYLALAKGAKGAACAQLISDALAAPGVFVFSELLDVPNVADLANNLVYASSLRLLQIFAYGSYAEYQAETATLPPLSPLQLNKLKQLSIVTLAQSSKTLSYSTLQSSLAIPNIRDLEDLIIDAMYLGIVDGKLDQKNLCLRVEKAIGRDLKPGQDAILFNILDKWLETSSQILSTIDKQLEKVRASDGNYIIEKEGFEKRLESAKSDSLNSLSTRVFRQENDQQNHQQQHYYEDDIRRGSGSKRSSLKGGGRHKKY</sequence>
<dbReference type="EMBL" id="JADGJH010003782">
    <property type="protein sequence ID" value="KAJ3088828.1"/>
    <property type="molecule type" value="Genomic_DNA"/>
</dbReference>
<evidence type="ECO:0000256" key="3">
    <source>
        <dbReference type="SAM" id="MobiDB-lite"/>
    </source>
</evidence>
<dbReference type="PANTHER" id="PTHR15350:SF5">
    <property type="entry name" value="COP9 SIGNALOSOME COMPLEX SUBUNIT 7"/>
    <property type="match status" value="1"/>
</dbReference>
<dbReference type="Proteomes" id="UP001211907">
    <property type="component" value="Unassembled WGS sequence"/>
</dbReference>
<dbReference type="InterPro" id="IPR000717">
    <property type="entry name" value="PCI_dom"/>
</dbReference>
<comment type="caution">
    <text evidence="5">The sequence shown here is derived from an EMBL/GenBank/DDBJ whole genome shotgun (WGS) entry which is preliminary data.</text>
</comment>
<name>A0AAD5SNQ6_9FUNG</name>
<feature type="domain" description="PCI" evidence="4">
    <location>
        <begin position="1"/>
        <end position="149"/>
    </location>
</feature>
<proteinExistence type="inferred from homology"/>
<gene>
    <name evidence="5" type="primary">COPS7A_2</name>
    <name evidence="5" type="ORF">HK100_007932</name>
</gene>
<dbReference type="Pfam" id="PF01399">
    <property type="entry name" value="PCI"/>
    <property type="match status" value="1"/>
</dbReference>
<dbReference type="InterPro" id="IPR045237">
    <property type="entry name" value="COPS7/eIF3m"/>
</dbReference>
<evidence type="ECO:0000259" key="4">
    <source>
        <dbReference type="PROSITE" id="PS50250"/>
    </source>
</evidence>
<dbReference type="Pfam" id="PF22061">
    <property type="entry name" value="CSN7_HB_subdom"/>
    <property type="match status" value="1"/>
</dbReference>
<comment type="similarity">
    <text evidence="1">Belongs to the CSN7/EIF3M family. CSN7 subfamily.</text>
</comment>
<dbReference type="AlphaFoldDB" id="A0AAD5SNQ6"/>
<organism evidence="5 6">
    <name type="scientific">Physocladia obscura</name>
    <dbReference type="NCBI Taxonomy" id="109957"/>
    <lineage>
        <taxon>Eukaryota</taxon>
        <taxon>Fungi</taxon>
        <taxon>Fungi incertae sedis</taxon>
        <taxon>Chytridiomycota</taxon>
        <taxon>Chytridiomycota incertae sedis</taxon>
        <taxon>Chytridiomycetes</taxon>
        <taxon>Chytridiales</taxon>
        <taxon>Chytriomycetaceae</taxon>
        <taxon>Physocladia</taxon>
    </lineage>
</organism>
<dbReference type="PROSITE" id="PS50250">
    <property type="entry name" value="PCI"/>
    <property type="match status" value="1"/>
</dbReference>
<evidence type="ECO:0000313" key="6">
    <source>
        <dbReference type="Proteomes" id="UP001211907"/>
    </source>
</evidence>
<feature type="region of interest" description="Disordered" evidence="3">
    <location>
        <begin position="220"/>
        <end position="258"/>
    </location>
</feature>
<keyword evidence="6" id="KW-1185">Reference proteome</keyword>
<dbReference type="SMART" id="SM00088">
    <property type="entry name" value="PINT"/>
    <property type="match status" value="1"/>
</dbReference>
<reference evidence="5" key="1">
    <citation type="submission" date="2020-05" db="EMBL/GenBank/DDBJ databases">
        <title>Phylogenomic resolution of chytrid fungi.</title>
        <authorList>
            <person name="Stajich J.E."/>
            <person name="Amses K."/>
            <person name="Simmons R."/>
            <person name="Seto K."/>
            <person name="Myers J."/>
            <person name="Bonds A."/>
            <person name="Quandt C.A."/>
            <person name="Barry K."/>
            <person name="Liu P."/>
            <person name="Grigoriev I."/>
            <person name="Longcore J.E."/>
            <person name="James T.Y."/>
        </authorList>
    </citation>
    <scope>NUCLEOTIDE SEQUENCE</scope>
    <source>
        <strain evidence="5">JEL0513</strain>
    </source>
</reference>
<accession>A0AAD5SNQ6</accession>
<evidence type="ECO:0000256" key="1">
    <source>
        <dbReference type="ARBA" id="ARBA00008482"/>
    </source>
</evidence>